<dbReference type="PANTHER" id="PTHR22789">
    <property type="entry name" value="FUCULOSE PHOSPHATE ALDOLASE"/>
    <property type="match status" value="1"/>
</dbReference>
<dbReference type="Gene3D" id="3.40.225.10">
    <property type="entry name" value="Class II aldolase/adducin N-terminal domain"/>
    <property type="match status" value="1"/>
</dbReference>
<dbReference type="GO" id="GO:0005829">
    <property type="term" value="C:cytosol"/>
    <property type="evidence" value="ECO:0007669"/>
    <property type="project" value="TreeGrafter"/>
</dbReference>
<dbReference type="InterPro" id="IPR050197">
    <property type="entry name" value="Aldolase_class_II_sugar_metab"/>
</dbReference>
<evidence type="ECO:0000256" key="1">
    <source>
        <dbReference type="ARBA" id="ARBA00022723"/>
    </source>
</evidence>
<protein>
    <recommendedName>
        <fullName evidence="3">Class II aldolase/adducin N-terminal domain-containing protein</fullName>
    </recommendedName>
</protein>
<evidence type="ECO:0000313" key="5">
    <source>
        <dbReference type="Proteomes" id="UP001271007"/>
    </source>
</evidence>
<gene>
    <name evidence="4" type="ORF">LTR09_012803</name>
</gene>
<dbReference type="InterPro" id="IPR001303">
    <property type="entry name" value="Aldolase_II/adducin_N"/>
</dbReference>
<keyword evidence="5" id="KW-1185">Reference proteome</keyword>
<dbReference type="InterPro" id="IPR036409">
    <property type="entry name" value="Aldolase_II/adducin_N_sf"/>
</dbReference>
<dbReference type="PANTHER" id="PTHR22789:SF0">
    <property type="entry name" value="3-OXO-TETRONATE 4-PHOSPHATE DECARBOXYLASE-RELATED"/>
    <property type="match status" value="1"/>
</dbReference>
<dbReference type="Proteomes" id="UP001271007">
    <property type="component" value="Unassembled WGS sequence"/>
</dbReference>
<evidence type="ECO:0000259" key="3">
    <source>
        <dbReference type="SMART" id="SM01007"/>
    </source>
</evidence>
<reference evidence="4" key="1">
    <citation type="submission" date="2023-04" db="EMBL/GenBank/DDBJ databases">
        <title>Black Yeasts Isolated from many extreme environments.</title>
        <authorList>
            <person name="Coleine C."/>
            <person name="Stajich J.E."/>
            <person name="Selbmann L."/>
        </authorList>
    </citation>
    <scope>NUCLEOTIDE SEQUENCE</scope>
    <source>
        <strain evidence="4">CCFEE 5312</strain>
    </source>
</reference>
<dbReference type="GO" id="GO:0016832">
    <property type="term" value="F:aldehyde-lyase activity"/>
    <property type="evidence" value="ECO:0007669"/>
    <property type="project" value="TreeGrafter"/>
</dbReference>
<name>A0AAJ0D4S1_9PEZI</name>
<keyword evidence="1" id="KW-0479">Metal-binding</keyword>
<sequence>MSSFIAPATVTSERDLVEFSVADGEPVDPRAPKGYSERYIHSEIFKRYPAVQAVIHSHSDAVVPYSISGVPLQAAFHMAGFLGDGVPVYDIAKFYRPQDKRDLLVRNIPLGESLAVLFGSRLDAEPEHAAVLMRGHGFTVQGSSIMDAVMRAVYTQQNALIQTTALLTHSAHFRAPLGEQSQDDQDMDPESSEPTYLTKEEAADATEMTLWSGGRPWRLWLREVESQSLYVNMA</sequence>
<evidence type="ECO:0000256" key="2">
    <source>
        <dbReference type="ARBA" id="ARBA00023239"/>
    </source>
</evidence>
<dbReference type="SMART" id="SM01007">
    <property type="entry name" value="Aldolase_II"/>
    <property type="match status" value="1"/>
</dbReference>
<proteinExistence type="predicted"/>
<feature type="domain" description="Class II aldolase/adducin N-terminal" evidence="3">
    <location>
        <begin position="2"/>
        <end position="163"/>
    </location>
</feature>
<dbReference type="EMBL" id="JAWDJX010000180">
    <property type="protein sequence ID" value="KAK3045637.1"/>
    <property type="molecule type" value="Genomic_DNA"/>
</dbReference>
<dbReference type="SUPFAM" id="SSF53639">
    <property type="entry name" value="AraD/HMP-PK domain-like"/>
    <property type="match status" value="1"/>
</dbReference>
<comment type="caution">
    <text evidence="4">The sequence shown here is derived from an EMBL/GenBank/DDBJ whole genome shotgun (WGS) entry which is preliminary data.</text>
</comment>
<dbReference type="GO" id="GO:0019323">
    <property type="term" value="P:pentose catabolic process"/>
    <property type="evidence" value="ECO:0007669"/>
    <property type="project" value="TreeGrafter"/>
</dbReference>
<accession>A0AAJ0D4S1</accession>
<dbReference type="Pfam" id="PF00596">
    <property type="entry name" value="Aldolase_II"/>
    <property type="match status" value="1"/>
</dbReference>
<dbReference type="AlphaFoldDB" id="A0AAJ0D4S1"/>
<organism evidence="4 5">
    <name type="scientific">Extremus antarcticus</name>
    <dbReference type="NCBI Taxonomy" id="702011"/>
    <lineage>
        <taxon>Eukaryota</taxon>
        <taxon>Fungi</taxon>
        <taxon>Dikarya</taxon>
        <taxon>Ascomycota</taxon>
        <taxon>Pezizomycotina</taxon>
        <taxon>Dothideomycetes</taxon>
        <taxon>Dothideomycetidae</taxon>
        <taxon>Mycosphaerellales</taxon>
        <taxon>Extremaceae</taxon>
        <taxon>Extremus</taxon>
    </lineage>
</organism>
<dbReference type="GO" id="GO:0046872">
    <property type="term" value="F:metal ion binding"/>
    <property type="evidence" value="ECO:0007669"/>
    <property type="project" value="UniProtKB-KW"/>
</dbReference>
<evidence type="ECO:0000313" key="4">
    <source>
        <dbReference type="EMBL" id="KAK3045637.1"/>
    </source>
</evidence>
<keyword evidence="2" id="KW-0456">Lyase</keyword>